<evidence type="ECO:0000313" key="2">
    <source>
        <dbReference type="Proteomes" id="UP000053989"/>
    </source>
</evidence>
<gene>
    <name evidence="1" type="ORF">SCLCIDRAFT_678318</name>
</gene>
<sequence>MCSPDYSFPHHDLNKWPIVLMGLSMRYLLRAARVDDIEENREMTKREGEGEGKGSHNGKIISIAKSITSRLSLQSLSIASYPRHLIDNFQDNTILDYCVLTSKNRICDKCVLRSFPEEQPTLRKFPLTPQSSHTMAAMNSFPADAIPMNSSTDDCALSIGSAQT</sequence>
<dbReference type="HOGENOM" id="CLU_1620038_0_0_1"/>
<dbReference type="InParanoid" id="A0A0C2ZQY9"/>
<organism evidence="1 2">
    <name type="scientific">Scleroderma citrinum Foug A</name>
    <dbReference type="NCBI Taxonomy" id="1036808"/>
    <lineage>
        <taxon>Eukaryota</taxon>
        <taxon>Fungi</taxon>
        <taxon>Dikarya</taxon>
        <taxon>Basidiomycota</taxon>
        <taxon>Agaricomycotina</taxon>
        <taxon>Agaricomycetes</taxon>
        <taxon>Agaricomycetidae</taxon>
        <taxon>Boletales</taxon>
        <taxon>Sclerodermatineae</taxon>
        <taxon>Sclerodermataceae</taxon>
        <taxon>Scleroderma</taxon>
    </lineage>
</organism>
<name>A0A0C2ZQY9_9AGAM</name>
<proteinExistence type="predicted"/>
<dbReference type="AlphaFoldDB" id="A0A0C2ZQY9"/>
<protein>
    <submittedName>
        <fullName evidence="1">Uncharacterized protein</fullName>
    </submittedName>
</protein>
<accession>A0A0C2ZQY9</accession>
<evidence type="ECO:0000313" key="1">
    <source>
        <dbReference type="EMBL" id="KIM63988.1"/>
    </source>
</evidence>
<reference evidence="1 2" key="1">
    <citation type="submission" date="2014-04" db="EMBL/GenBank/DDBJ databases">
        <authorList>
            <consortium name="DOE Joint Genome Institute"/>
            <person name="Kuo A."/>
            <person name="Kohler A."/>
            <person name="Nagy L.G."/>
            <person name="Floudas D."/>
            <person name="Copeland A."/>
            <person name="Barry K.W."/>
            <person name="Cichocki N."/>
            <person name="Veneault-Fourrey C."/>
            <person name="LaButti K."/>
            <person name="Lindquist E.A."/>
            <person name="Lipzen A."/>
            <person name="Lundell T."/>
            <person name="Morin E."/>
            <person name="Murat C."/>
            <person name="Sun H."/>
            <person name="Tunlid A."/>
            <person name="Henrissat B."/>
            <person name="Grigoriev I.V."/>
            <person name="Hibbett D.S."/>
            <person name="Martin F."/>
            <person name="Nordberg H.P."/>
            <person name="Cantor M.N."/>
            <person name="Hua S.X."/>
        </authorList>
    </citation>
    <scope>NUCLEOTIDE SEQUENCE [LARGE SCALE GENOMIC DNA]</scope>
    <source>
        <strain evidence="1 2">Foug A</strain>
    </source>
</reference>
<dbReference type="EMBL" id="KN822031">
    <property type="protein sequence ID" value="KIM63988.1"/>
    <property type="molecule type" value="Genomic_DNA"/>
</dbReference>
<dbReference type="Proteomes" id="UP000053989">
    <property type="component" value="Unassembled WGS sequence"/>
</dbReference>
<keyword evidence="2" id="KW-1185">Reference proteome</keyword>
<reference evidence="2" key="2">
    <citation type="submission" date="2015-01" db="EMBL/GenBank/DDBJ databases">
        <title>Evolutionary Origins and Diversification of the Mycorrhizal Mutualists.</title>
        <authorList>
            <consortium name="DOE Joint Genome Institute"/>
            <consortium name="Mycorrhizal Genomics Consortium"/>
            <person name="Kohler A."/>
            <person name="Kuo A."/>
            <person name="Nagy L.G."/>
            <person name="Floudas D."/>
            <person name="Copeland A."/>
            <person name="Barry K.W."/>
            <person name="Cichocki N."/>
            <person name="Veneault-Fourrey C."/>
            <person name="LaButti K."/>
            <person name="Lindquist E.A."/>
            <person name="Lipzen A."/>
            <person name="Lundell T."/>
            <person name="Morin E."/>
            <person name="Murat C."/>
            <person name="Riley R."/>
            <person name="Ohm R."/>
            <person name="Sun H."/>
            <person name="Tunlid A."/>
            <person name="Henrissat B."/>
            <person name="Grigoriev I.V."/>
            <person name="Hibbett D.S."/>
            <person name="Martin F."/>
        </authorList>
    </citation>
    <scope>NUCLEOTIDE SEQUENCE [LARGE SCALE GENOMIC DNA]</scope>
    <source>
        <strain evidence="2">Foug A</strain>
    </source>
</reference>